<feature type="transmembrane region" description="Helical" evidence="12">
    <location>
        <begin position="227"/>
        <end position="248"/>
    </location>
</feature>
<sequence>MENKSRITINVSGLTFKIRRDLLLEKPETYLGHIAMKTCASEEDPDLWIDRPLDSFHAILNFYQTGEFHMPPTICPNAFKRELDFWRISLWMTWTKKSKFLQQQAKLELTDDNGKRRVRSQIWRIIDNREKSIGAKIFLFVGISFVLASAVTMSINTLPQHRRFLTPCEMQKFYKDDYNNYVEEEIQFLSVPCNHIRIYDDRIEVQDVDGNFTKPDSLPTFTIKNEAFMMVEYITTAFFTVELLFRLLCCPSLTEYFMSWINLADIISLIAGYMTIVVFAITENHQQIVMKDVLEHLQVLRMLRLVRYCQHFSTIQVLKFSMKQNFRDLLVLLLYLGIGILIFANIIYLVENNPKLNNIPQAWWLGIITMTTVGYGDVTPVTATGKAICGVCAISGVVLISIILPIFVDSFLTLYGIAQLNLTAYRKQSNGVVVNTDNAKVTPQKISTISWN</sequence>
<feature type="transmembrane region" description="Helical" evidence="12">
    <location>
        <begin position="362"/>
        <end position="380"/>
    </location>
</feature>
<dbReference type="SUPFAM" id="SSF81324">
    <property type="entry name" value="Voltage-gated potassium channels"/>
    <property type="match status" value="1"/>
</dbReference>
<keyword evidence="7" id="KW-0630">Potassium</keyword>
<evidence type="ECO:0000259" key="13">
    <source>
        <dbReference type="Pfam" id="PF00520"/>
    </source>
</evidence>
<evidence type="ECO:0000259" key="14">
    <source>
        <dbReference type="Pfam" id="PF02214"/>
    </source>
</evidence>
<dbReference type="PRINTS" id="PR00169">
    <property type="entry name" value="KCHANNEL"/>
</dbReference>
<evidence type="ECO:0000256" key="11">
    <source>
        <dbReference type="ARBA" id="ARBA00023303"/>
    </source>
</evidence>
<dbReference type="Gene3D" id="1.20.120.350">
    <property type="entry name" value="Voltage-gated potassium channels. Chain C"/>
    <property type="match status" value="1"/>
</dbReference>
<dbReference type="PANTHER" id="PTHR11537:SF254">
    <property type="entry name" value="POTASSIUM VOLTAGE-GATED CHANNEL PROTEIN SHAB"/>
    <property type="match status" value="1"/>
</dbReference>
<keyword evidence="9" id="KW-0406">Ion transport</keyword>
<comment type="subcellular location">
    <subcellularLocation>
        <location evidence="1">Membrane</location>
        <topology evidence="1">Multi-pass membrane protein</topology>
    </subcellularLocation>
</comment>
<feature type="domain" description="Ion transport" evidence="13">
    <location>
        <begin position="136"/>
        <end position="412"/>
    </location>
</feature>
<reference evidence="15" key="1">
    <citation type="submission" date="2021-03" db="EMBL/GenBank/DDBJ databases">
        <authorList>
            <person name="Bekaert M."/>
        </authorList>
    </citation>
    <scope>NUCLEOTIDE SEQUENCE</scope>
</reference>
<dbReference type="GO" id="GO:0005249">
    <property type="term" value="F:voltage-gated potassium channel activity"/>
    <property type="evidence" value="ECO:0007669"/>
    <property type="project" value="InterPro"/>
</dbReference>
<dbReference type="EMBL" id="CAJPWZ010002690">
    <property type="protein sequence ID" value="CAG2243078.1"/>
    <property type="molecule type" value="Genomic_DNA"/>
</dbReference>
<dbReference type="GO" id="GO:0001508">
    <property type="term" value="P:action potential"/>
    <property type="evidence" value="ECO:0007669"/>
    <property type="project" value="TreeGrafter"/>
</dbReference>
<organism evidence="15 16">
    <name type="scientific">Mytilus edulis</name>
    <name type="common">Blue mussel</name>
    <dbReference type="NCBI Taxonomy" id="6550"/>
    <lineage>
        <taxon>Eukaryota</taxon>
        <taxon>Metazoa</taxon>
        <taxon>Spiralia</taxon>
        <taxon>Lophotrochozoa</taxon>
        <taxon>Mollusca</taxon>
        <taxon>Bivalvia</taxon>
        <taxon>Autobranchia</taxon>
        <taxon>Pteriomorphia</taxon>
        <taxon>Mytilida</taxon>
        <taxon>Mytiloidea</taxon>
        <taxon>Mytilidae</taxon>
        <taxon>Mytilinae</taxon>
        <taxon>Mytilus</taxon>
    </lineage>
</organism>
<feature type="transmembrane region" description="Helical" evidence="12">
    <location>
        <begin position="137"/>
        <end position="155"/>
    </location>
</feature>
<dbReference type="Gene3D" id="1.10.287.70">
    <property type="match status" value="1"/>
</dbReference>
<keyword evidence="6" id="KW-0851">Voltage-gated channel</keyword>
<dbReference type="AlphaFoldDB" id="A0A8S3UH56"/>
<evidence type="ECO:0000256" key="12">
    <source>
        <dbReference type="SAM" id="Phobius"/>
    </source>
</evidence>
<evidence type="ECO:0000256" key="8">
    <source>
        <dbReference type="ARBA" id="ARBA00022989"/>
    </source>
</evidence>
<protein>
    <submittedName>
        <fullName evidence="15">Uncharacterized protein</fullName>
    </submittedName>
</protein>
<keyword evidence="3" id="KW-0633">Potassium transport</keyword>
<dbReference type="OrthoDB" id="433309at2759"/>
<dbReference type="InterPro" id="IPR003131">
    <property type="entry name" value="T1-type_BTB"/>
</dbReference>
<dbReference type="Pfam" id="PF02214">
    <property type="entry name" value="BTB_2"/>
    <property type="match status" value="1"/>
</dbReference>
<evidence type="ECO:0000313" key="16">
    <source>
        <dbReference type="Proteomes" id="UP000683360"/>
    </source>
</evidence>
<dbReference type="Proteomes" id="UP000683360">
    <property type="component" value="Unassembled WGS sequence"/>
</dbReference>
<evidence type="ECO:0000256" key="5">
    <source>
        <dbReference type="ARBA" id="ARBA00022826"/>
    </source>
</evidence>
<keyword evidence="8 12" id="KW-1133">Transmembrane helix</keyword>
<keyword evidence="10 12" id="KW-0472">Membrane</keyword>
<keyword evidence="5" id="KW-0631">Potassium channel</keyword>
<dbReference type="PANTHER" id="PTHR11537">
    <property type="entry name" value="VOLTAGE-GATED POTASSIUM CHANNEL"/>
    <property type="match status" value="1"/>
</dbReference>
<accession>A0A8S3UH56</accession>
<evidence type="ECO:0000256" key="7">
    <source>
        <dbReference type="ARBA" id="ARBA00022958"/>
    </source>
</evidence>
<comment type="caution">
    <text evidence="15">The sequence shown here is derived from an EMBL/GenBank/DDBJ whole genome shotgun (WGS) entry which is preliminary data.</text>
</comment>
<dbReference type="InterPro" id="IPR005821">
    <property type="entry name" value="Ion_trans_dom"/>
</dbReference>
<keyword evidence="11" id="KW-0407">Ion channel</keyword>
<gene>
    <name evidence="15" type="ORF">MEDL_55194</name>
</gene>
<keyword evidence="16" id="KW-1185">Reference proteome</keyword>
<feature type="transmembrane region" description="Helical" evidence="12">
    <location>
        <begin position="329"/>
        <end position="350"/>
    </location>
</feature>
<evidence type="ECO:0000256" key="4">
    <source>
        <dbReference type="ARBA" id="ARBA00022692"/>
    </source>
</evidence>
<keyword evidence="2" id="KW-0813">Transport</keyword>
<evidence type="ECO:0000256" key="10">
    <source>
        <dbReference type="ARBA" id="ARBA00023136"/>
    </source>
</evidence>
<dbReference type="InterPro" id="IPR028325">
    <property type="entry name" value="VG_K_chnl"/>
</dbReference>
<evidence type="ECO:0000256" key="2">
    <source>
        <dbReference type="ARBA" id="ARBA00022448"/>
    </source>
</evidence>
<evidence type="ECO:0000313" key="15">
    <source>
        <dbReference type="EMBL" id="CAG2243078.1"/>
    </source>
</evidence>
<evidence type="ECO:0000256" key="6">
    <source>
        <dbReference type="ARBA" id="ARBA00022882"/>
    </source>
</evidence>
<feature type="transmembrane region" description="Helical" evidence="12">
    <location>
        <begin position="260"/>
        <end position="281"/>
    </location>
</feature>
<proteinExistence type="predicted"/>
<dbReference type="Pfam" id="PF00520">
    <property type="entry name" value="Ion_trans"/>
    <property type="match status" value="1"/>
</dbReference>
<evidence type="ECO:0000256" key="3">
    <source>
        <dbReference type="ARBA" id="ARBA00022538"/>
    </source>
</evidence>
<evidence type="ECO:0000256" key="1">
    <source>
        <dbReference type="ARBA" id="ARBA00004141"/>
    </source>
</evidence>
<dbReference type="GO" id="GO:0008076">
    <property type="term" value="C:voltage-gated potassium channel complex"/>
    <property type="evidence" value="ECO:0007669"/>
    <property type="project" value="InterPro"/>
</dbReference>
<dbReference type="InterPro" id="IPR027359">
    <property type="entry name" value="Volt_channel_dom_sf"/>
</dbReference>
<dbReference type="Gene3D" id="3.30.710.10">
    <property type="entry name" value="Potassium Channel Kv1.1, Chain A"/>
    <property type="match status" value="1"/>
</dbReference>
<dbReference type="GO" id="GO:0051260">
    <property type="term" value="P:protein homooligomerization"/>
    <property type="evidence" value="ECO:0007669"/>
    <property type="project" value="InterPro"/>
</dbReference>
<feature type="transmembrane region" description="Helical" evidence="12">
    <location>
        <begin position="387"/>
        <end position="408"/>
    </location>
</feature>
<name>A0A8S3UH56_MYTED</name>
<dbReference type="CDD" id="cd18317">
    <property type="entry name" value="BTB_POZ_Kv"/>
    <property type="match status" value="1"/>
</dbReference>
<dbReference type="InterPro" id="IPR011333">
    <property type="entry name" value="SKP1/BTB/POZ_sf"/>
</dbReference>
<feature type="domain" description="Potassium channel tetramerisation-type BTB" evidence="14">
    <location>
        <begin position="7"/>
        <end position="89"/>
    </location>
</feature>
<keyword evidence="4 12" id="KW-0812">Transmembrane</keyword>
<evidence type="ECO:0000256" key="9">
    <source>
        <dbReference type="ARBA" id="ARBA00023065"/>
    </source>
</evidence>
<dbReference type="SUPFAM" id="SSF54695">
    <property type="entry name" value="POZ domain"/>
    <property type="match status" value="1"/>
</dbReference>